<keyword evidence="1" id="KW-0805">Transcription regulation</keyword>
<dbReference type="SUPFAM" id="SSF46689">
    <property type="entry name" value="Homeodomain-like"/>
    <property type="match status" value="1"/>
</dbReference>
<reference evidence="4" key="1">
    <citation type="submission" date="2022-09" db="EMBL/GenBank/DDBJ databases">
        <title>Intensive care unit water sources are persistently colonized with multi-drug resistant bacteria and are the site of extensive horizontal gene transfer of antibiotic resistance genes.</title>
        <authorList>
            <person name="Diorio-Toth L."/>
        </authorList>
    </citation>
    <scope>NUCLEOTIDE SEQUENCE</scope>
    <source>
        <strain evidence="4">GD04153</strain>
    </source>
</reference>
<evidence type="ECO:0000256" key="2">
    <source>
        <dbReference type="ARBA" id="ARBA00023163"/>
    </source>
</evidence>
<evidence type="ECO:0000256" key="1">
    <source>
        <dbReference type="ARBA" id="ARBA00023015"/>
    </source>
</evidence>
<evidence type="ECO:0000313" key="5">
    <source>
        <dbReference type="Proteomes" id="UP001158087"/>
    </source>
</evidence>
<sequence>MLPANADNMPVCLAQKIRFSPIDHWRIALLHSGRNWTEVDGHVAQNEPGMMEVRSLGRLFRRRHLLTAHAMLADPAGSQKIADIGLAIGIKSSANFSRTFTPYFGYSPSSVYRKNSIVDQIPPAERGVIKDYHQHTFEGLLRPLGLF</sequence>
<proteinExistence type="predicted"/>
<keyword evidence="2" id="KW-0804">Transcription</keyword>
<dbReference type="GO" id="GO:0003700">
    <property type="term" value="F:DNA-binding transcription factor activity"/>
    <property type="evidence" value="ECO:0007669"/>
    <property type="project" value="InterPro"/>
</dbReference>
<feature type="domain" description="HTH araC/xylS-type" evidence="3">
    <location>
        <begin position="55"/>
        <end position="114"/>
    </location>
</feature>
<comment type="caution">
    <text evidence="4">The sequence shown here is derived from an EMBL/GenBank/DDBJ whole genome shotgun (WGS) entry which is preliminary data.</text>
</comment>
<dbReference type="Pfam" id="PF00165">
    <property type="entry name" value="HTH_AraC"/>
    <property type="match status" value="1"/>
</dbReference>
<accession>A0AA42H5H7</accession>
<protein>
    <submittedName>
        <fullName evidence="4">AraC family transcriptional regulator</fullName>
    </submittedName>
</protein>
<dbReference type="GO" id="GO:0043565">
    <property type="term" value="F:sequence-specific DNA binding"/>
    <property type="evidence" value="ECO:0007669"/>
    <property type="project" value="InterPro"/>
</dbReference>
<evidence type="ECO:0000313" key="4">
    <source>
        <dbReference type="EMBL" id="MDH0123861.1"/>
    </source>
</evidence>
<dbReference type="InterPro" id="IPR018060">
    <property type="entry name" value="HTH_AraC"/>
</dbReference>
<evidence type="ECO:0000259" key="3">
    <source>
        <dbReference type="PROSITE" id="PS01124"/>
    </source>
</evidence>
<dbReference type="EMBL" id="JAODYY010000003">
    <property type="protein sequence ID" value="MDH0123861.1"/>
    <property type="molecule type" value="Genomic_DNA"/>
</dbReference>
<dbReference type="SMART" id="SM00342">
    <property type="entry name" value="HTH_ARAC"/>
    <property type="match status" value="1"/>
</dbReference>
<organism evidence="4 5">
    <name type="scientific">Brucella intermedia GD04153</name>
    <dbReference type="NCBI Taxonomy" id="2975438"/>
    <lineage>
        <taxon>Bacteria</taxon>
        <taxon>Pseudomonadati</taxon>
        <taxon>Pseudomonadota</taxon>
        <taxon>Alphaproteobacteria</taxon>
        <taxon>Hyphomicrobiales</taxon>
        <taxon>Brucellaceae</taxon>
        <taxon>Brucella/Ochrobactrum group</taxon>
        <taxon>Brucella</taxon>
    </lineage>
</organism>
<dbReference type="AlphaFoldDB" id="A0AA42H5H7"/>
<dbReference type="Gene3D" id="1.10.10.60">
    <property type="entry name" value="Homeodomain-like"/>
    <property type="match status" value="1"/>
</dbReference>
<dbReference type="Proteomes" id="UP001158087">
    <property type="component" value="Unassembled WGS sequence"/>
</dbReference>
<dbReference type="PROSITE" id="PS01124">
    <property type="entry name" value="HTH_ARAC_FAMILY_2"/>
    <property type="match status" value="1"/>
</dbReference>
<gene>
    <name evidence="4" type="ORF">N7376_07635</name>
</gene>
<dbReference type="InterPro" id="IPR009057">
    <property type="entry name" value="Homeodomain-like_sf"/>
</dbReference>
<name>A0AA42H5H7_9HYPH</name>